<sequence length="316" mass="35025">MRLQNVALFGANGQIGSTILRALIEAKFAVTAIVQPGAVLEHAESDYLTVKEVDLMEASIEDLAVLLEGVHAVISALNGPALEKQSLLQDAAAEAGVLRFYPSEYGMHHIYRKPDDGQGYLHPLWDQKERANEACLLHPAILDGTMSYTLIGCGDFYDQTREATWCPWAQPDLEEYKIIAVGDATAKVDWTNLADLGKYLVNTLIEGENSHNAHLNFVSDTVSPTEIAGLLTWNGKKACVETLPEQEMHKIVANPDEAPEDLRSGSAFPVDFWFMVKGAQGQGRFRRPPGQIHNHLFPHIEPTRFEEYLGRIHSSH</sequence>
<protein>
    <submittedName>
        <fullName evidence="4">NmrA-like domain, NAD(P)-binding domain superfamily</fullName>
    </submittedName>
</protein>
<evidence type="ECO:0000313" key="5">
    <source>
        <dbReference type="Proteomes" id="UP001056384"/>
    </source>
</evidence>
<organism evidence="4 5">
    <name type="scientific">Septoria linicola</name>
    <dbReference type="NCBI Taxonomy" id="215465"/>
    <lineage>
        <taxon>Eukaryota</taxon>
        <taxon>Fungi</taxon>
        <taxon>Dikarya</taxon>
        <taxon>Ascomycota</taxon>
        <taxon>Pezizomycotina</taxon>
        <taxon>Dothideomycetes</taxon>
        <taxon>Dothideomycetidae</taxon>
        <taxon>Mycosphaerellales</taxon>
        <taxon>Mycosphaerellaceae</taxon>
        <taxon>Septoria</taxon>
    </lineage>
</organism>
<dbReference type="AlphaFoldDB" id="A0A9Q9EJ68"/>
<evidence type="ECO:0000256" key="2">
    <source>
        <dbReference type="ARBA" id="ARBA00023002"/>
    </source>
</evidence>
<dbReference type="InterPro" id="IPR036291">
    <property type="entry name" value="NAD(P)-bd_dom_sf"/>
</dbReference>
<dbReference type="SUPFAM" id="SSF51735">
    <property type="entry name" value="NAD(P)-binding Rossmann-fold domains"/>
    <property type="match status" value="1"/>
</dbReference>
<feature type="domain" description="NmrA-like" evidence="3">
    <location>
        <begin position="5"/>
        <end position="264"/>
    </location>
</feature>
<keyword evidence="5" id="KW-1185">Reference proteome</keyword>
<accession>A0A9Q9EJ68</accession>
<dbReference type="Pfam" id="PF05368">
    <property type="entry name" value="NmrA"/>
    <property type="match status" value="1"/>
</dbReference>
<dbReference type="InterPro" id="IPR051609">
    <property type="entry name" value="NmrA/Isoflavone_reductase-like"/>
</dbReference>
<gene>
    <name evidence="4" type="ORF">Slin15195_G043670</name>
</gene>
<evidence type="ECO:0000256" key="1">
    <source>
        <dbReference type="ARBA" id="ARBA00022857"/>
    </source>
</evidence>
<dbReference type="PANTHER" id="PTHR47706">
    <property type="entry name" value="NMRA-LIKE FAMILY PROTEIN"/>
    <property type="match status" value="1"/>
</dbReference>
<dbReference type="Gene3D" id="3.40.50.720">
    <property type="entry name" value="NAD(P)-binding Rossmann-like Domain"/>
    <property type="match status" value="1"/>
</dbReference>
<evidence type="ECO:0000259" key="3">
    <source>
        <dbReference type="Pfam" id="PF05368"/>
    </source>
</evidence>
<reference evidence="4" key="1">
    <citation type="submission" date="2022-06" db="EMBL/GenBank/DDBJ databases">
        <title>Complete genome sequences of two strains of the flax pathogen Septoria linicola.</title>
        <authorList>
            <person name="Lapalu N."/>
            <person name="Simon A."/>
            <person name="Demenou B."/>
            <person name="Paumier D."/>
            <person name="Guillot M.-P."/>
            <person name="Gout L."/>
            <person name="Valade R."/>
        </authorList>
    </citation>
    <scope>NUCLEOTIDE SEQUENCE</scope>
    <source>
        <strain evidence="4">SE15195</strain>
    </source>
</reference>
<dbReference type="Proteomes" id="UP001056384">
    <property type="component" value="Chromosome 3"/>
</dbReference>
<dbReference type="GO" id="GO:0016491">
    <property type="term" value="F:oxidoreductase activity"/>
    <property type="evidence" value="ECO:0007669"/>
    <property type="project" value="UniProtKB-KW"/>
</dbReference>
<dbReference type="OrthoDB" id="9974981at2759"/>
<keyword evidence="2" id="KW-0560">Oxidoreductase</keyword>
<dbReference type="Gene3D" id="3.90.25.10">
    <property type="entry name" value="UDP-galactose 4-epimerase, domain 1"/>
    <property type="match status" value="1"/>
</dbReference>
<name>A0A9Q9EJ68_9PEZI</name>
<dbReference type="InterPro" id="IPR008030">
    <property type="entry name" value="NmrA-like"/>
</dbReference>
<dbReference type="PANTHER" id="PTHR47706:SF9">
    <property type="entry name" value="NMRA-LIKE DOMAIN-CONTAINING PROTEIN-RELATED"/>
    <property type="match status" value="1"/>
</dbReference>
<keyword evidence="1" id="KW-0521">NADP</keyword>
<evidence type="ECO:0000313" key="4">
    <source>
        <dbReference type="EMBL" id="USW51048.1"/>
    </source>
</evidence>
<dbReference type="EMBL" id="CP099420">
    <property type="protein sequence ID" value="USW51048.1"/>
    <property type="molecule type" value="Genomic_DNA"/>
</dbReference>
<proteinExistence type="predicted"/>